<keyword evidence="4" id="KW-1185">Reference proteome</keyword>
<feature type="domain" description="Beta-lactamase-related" evidence="2">
    <location>
        <begin position="135"/>
        <end position="287"/>
    </location>
</feature>
<evidence type="ECO:0000256" key="1">
    <source>
        <dbReference type="SAM" id="MobiDB-lite"/>
    </source>
</evidence>
<evidence type="ECO:0000259" key="2">
    <source>
        <dbReference type="Pfam" id="PF00144"/>
    </source>
</evidence>
<name>A0A5S4FT53_9ACTN</name>
<dbReference type="OrthoDB" id="262125at2"/>
<dbReference type="InterPro" id="IPR001466">
    <property type="entry name" value="Beta-lactam-related"/>
</dbReference>
<evidence type="ECO:0000313" key="3">
    <source>
        <dbReference type="EMBL" id="TMR23813.1"/>
    </source>
</evidence>
<dbReference type="Pfam" id="PF00144">
    <property type="entry name" value="Beta-lactamase"/>
    <property type="match status" value="1"/>
</dbReference>
<dbReference type="SUPFAM" id="SSF56601">
    <property type="entry name" value="beta-lactamase/transpeptidase-like"/>
    <property type="match status" value="1"/>
</dbReference>
<dbReference type="EMBL" id="VCKY01000015">
    <property type="protein sequence ID" value="TMR23813.1"/>
    <property type="molecule type" value="Genomic_DNA"/>
</dbReference>
<dbReference type="InterPro" id="IPR012338">
    <property type="entry name" value="Beta-lactam/transpept-like"/>
</dbReference>
<feature type="compositionally biased region" description="Basic residues" evidence="1">
    <location>
        <begin position="288"/>
        <end position="311"/>
    </location>
</feature>
<accession>A0A5S4FT53</accession>
<dbReference type="PANTHER" id="PTHR46825">
    <property type="entry name" value="D-ALANYL-D-ALANINE-CARBOXYPEPTIDASE/ENDOPEPTIDASE AMPH"/>
    <property type="match status" value="1"/>
</dbReference>
<dbReference type="Gene3D" id="3.40.710.10">
    <property type="entry name" value="DD-peptidase/beta-lactamase superfamily"/>
    <property type="match status" value="1"/>
</dbReference>
<dbReference type="InterPro" id="IPR050491">
    <property type="entry name" value="AmpC-like"/>
</dbReference>
<feature type="region of interest" description="Disordered" evidence="1">
    <location>
        <begin position="1"/>
        <end position="82"/>
    </location>
</feature>
<feature type="compositionally biased region" description="Gly residues" evidence="1">
    <location>
        <begin position="70"/>
        <end position="82"/>
    </location>
</feature>
<feature type="compositionally biased region" description="Acidic residues" evidence="1">
    <location>
        <begin position="41"/>
        <end position="51"/>
    </location>
</feature>
<reference evidence="3 4" key="1">
    <citation type="submission" date="2019-05" db="EMBL/GenBank/DDBJ databases">
        <title>Draft genome sequence of Nonomuraea turkmeniaca DSM 43926.</title>
        <authorList>
            <person name="Saricaoglu S."/>
            <person name="Isik K."/>
        </authorList>
    </citation>
    <scope>NUCLEOTIDE SEQUENCE [LARGE SCALE GENOMIC DNA]</scope>
    <source>
        <strain evidence="3 4">DSM 43926</strain>
    </source>
</reference>
<gene>
    <name evidence="3" type="ORF">ETD86_06560</name>
</gene>
<feature type="compositionally biased region" description="Low complexity" evidence="1">
    <location>
        <begin position="17"/>
        <end position="27"/>
    </location>
</feature>
<feature type="region of interest" description="Disordered" evidence="1">
    <location>
        <begin position="273"/>
        <end position="347"/>
    </location>
</feature>
<dbReference type="Proteomes" id="UP000309128">
    <property type="component" value="Unassembled WGS sequence"/>
</dbReference>
<sequence>MRSSAGYRCRPPGNALSRVRAAPAAGGRRARRGSAPRPVVDLEDEPGELEPVDVRPVRRGVAEDERAVRGGQGERGGLGPEGVPGVVVPEHAAGGRPAGLGDVEEPADHVGVVGVPGVAVGVGVVHHQHVLARLTKTVTIRHLLSHTSGIDGDLFLDTGRGDDCVAKYVEACAGLTQNHPLGATQSYCNSGFVIAGRVLERLTGKRWDDVLRDGIAEPLGLTHTWTLPEDVLRFRAAMGHREGGEPAPQWGLMRATGPAGLICARPADVEAVGDRLDPRRVGRPPRPVPRRQHHRPARHALGRPRHRHRRLRDRERRTGERLRPRPGQGAVRRARRPDRAPSAQPADVDAGRYAGVYERAGVRLTVSIRDGEPWLRYEATGPVAALLQQEPQESRLVSVDDVTFLCRMGGSPDWTAAVFYELPDGSPYVHLGARATPKLRD</sequence>
<dbReference type="AlphaFoldDB" id="A0A5S4FT53"/>
<proteinExistence type="predicted"/>
<comment type="caution">
    <text evidence="3">The sequence shown here is derived from an EMBL/GenBank/DDBJ whole genome shotgun (WGS) entry which is preliminary data.</text>
</comment>
<protein>
    <submittedName>
        <fullName evidence="3">Beta-lactamase family protein</fullName>
    </submittedName>
</protein>
<dbReference type="PANTHER" id="PTHR46825:SF9">
    <property type="entry name" value="BETA-LACTAMASE-RELATED DOMAIN-CONTAINING PROTEIN"/>
    <property type="match status" value="1"/>
</dbReference>
<feature type="compositionally biased region" description="Basic and acidic residues" evidence="1">
    <location>
        <begin position="312"/>
        <end position="323"/>
    </location>
</feature>
<organism evidence="3 4">
    <name type="scientific">Nonomuraea turkmeniaca</name>
    <dbReference type="NCBI Taxonomy" id="103838"/>
    <lineage>
        <taxon>Bacteria</taxon>
        <taxon>Bacillati</taxon>
        <taxon>Actinomycetota</taxon>
        <taxon>Actinomycetes</taxon>
        <taxon>Streptosporangiales</taxon>
        <taxon>Streptosporangiaceae</taxon>
        <taxon>Nonomuraea</taxon>
    </lineage>
</organism>
<feature type="compositionally biased region" description="Basic and acidic residues" evidence="1">
    <location>
        <begin position="52"/>
        <end position="68"/>
    </location>
</feature>
<evidence type="ECO:0000313" key="4">
    <source>
        <dbReference type="Proteomes" id="UP000309128"/>
    </source>
</evidence>